<organism evidence="1 2">
    <name type="scientific">Plasmopara halstedii</name>
    <name type="common">Downy mildew of sunflower</name>
    <dbReference type="NCBI Taxonomy" id="4781"/>
    <lineage>
        <taxon>Eukaryota</taxon>
        <taxon>Sar</taxon>
        <taxon>Stramenopiles</taxon>
        <taxon>Oomycota</taxon>
        <taxon>Peronosporomycetes</taxon>
        <taxon>Peronosporales</taxon>
        <taxon>Peronosporaceae</taxon>
        <taxon>Plasmopara</taxon>
    </lineage>
</organism>
<name>A0A0P1AXB3_PLAHL</name>
<accession>A0A0P1AXB3</accession>
<dbReference type="GeneID" id="36396738"/>
<evidence type="ECO:0000313" key="2">
    <source>
        <dbReference type="Proteomes" id="UP000054928"/>
    </source>
</evidence>
<sequence>MGLRRLLRGATDLCVDIESREIDVRLMNVLTAHSSIGSECEVPKLTVAQKNKAIFISTMTIILRHKIHLVNKRATFLVISHVTHTYHRDIHRFEKISNIQKQFKVIYSETQVQF</sequence>
<dbReference type="RefSeq" id="XP_024581751.1">
    <property type="nucleotide sequence ID" value="XM_024716121.1"/>
</dbReference>
<reference evidence="2" key="1">
    <citation type="submission" date="2014-09" db="EMBL/GenBank/DDBJ databases">
        <authorList>
            <person name="Sharma Rahul"/>
            <person name="Thines Marco"/>
        </authorList>
    </citation>
    <scope>NUCLEOTIDE SEQUENCE [LARGE SCALE GENOMIC DNA]</scope>
</reference>
<protein>
    <submittedName>
        <fullName evidence="1">Ras-related gtp-binding protein a</fullName>
    </submittedName>
</protein>
<keyword evidence="2" id="KW-1185">Reference proteome</keyword>
<proteinExistence type="predicted"/>
<evidence type="ECO:0000313" key="1">
    <source>
        <dbReference type="EMBL" id="CEG45382.1"/>
    </source>
</evidence>
<dbReference type="Gene3D" id="3.30.450.190">
    <property type="match status" value="1"/>
</dbReference>
<dbReference type="STRING" id="4781.A0A0P1AXB3"/>
<dbReference type="OrthoDB" id="10020193at2759"/>
<dbReference type="EMBL" id="CCYD01001572">
    <property type="protein sequence ID" value="CEG45382.1"/>
    <property type="molecule type" value="Genomic_DNA"/>
</dbReference>
<dbReference type="AlphaFoldDB" id="A0A0P1AXB3"/>
<dbReference type="Proteomes" id="UP000054928">
    <property type="component" value="Unassembled WGS sequence"/>
</dbReference>